<reference evidence="6" key="2">
    <citation type="submission" date="2023-06" db="EMBL/GenBank/DDBJ databases">
        <authorList>
            <consortium name="Lawrence Berkeley National Laboratory"/>
            <person name="Haridas S."/>
            <person name="Hensen N."/>
            <person name="Bonometti L."/>
            <person name="Westerberg I."/>
            <person name="Brannstrom I.O."/>
            <person name="Guillou S."/>
            <person name="Cros-Aarteil S."/>
            <person name="Calhoun S."/>
            <person name="Kuo A."/>
            <person name="Mondo S."/>
            <person name="Pangilinan J."/>
            <person name="Riley R."/>
            <person name="LaButti K."/>
            <person name="Andreopoulos B."/>
            <person name="Lipzen A."/>
            <person name="Chen C."/>
            <person name="Yanf M."/>
            <person name="Daum C."/>
            <person name="Ng V."/>
            <person name="Clum A."/>
            <person name="Steindorff A."/>
            <person name="Ohm R."/>
            <person name="Martin F."/>
            <person name="Silar P."/>
            <person name="Natvig D."/>
            <person name="Lalanne C."/>
            <person name="Gautier V."/>
            <person name="Ament-velasquez S.L."/>
            <person name="Kruys A."/>
            <person name="Hutchinson M.I."/>
            <person name="Powell A.J."/>
            <person name="Barry K."/>
            <person name="Miller A.N."/>
            <person name="Grigoriev I.V."/>
            <person name="Debuchy R."/>
            <person name="Gladieux P."/>
            <person name="Thoren M.H."/>
            <person name="Johannesson H."/>
        </authorList>
    </citation>
    <scope>NUCLEOTIDE SEQUENCE</scope>
    <source>
        <strain evidence="6">CBS 232.78</strain>
    </source>
</reference>
<keyword evidence="3" id="KW-0227">DNA damage</keyword>
<feature type="repeat" description="WD" evidence="5">
    <location>
        <begin position="220"/>
        <end position="262"/>
    </location>
</feature>
<dbReference type="Gene3D" id="2.130.10.10">
    <property type="entry name" value="YVTN repeat-like/Quinoprotein amine dehydrogenase"/>
    <property type="match status" value="1"/>
</dbReference>
<dbReference type="InterPro" id="IPR015943">
    <property type="entry name" value="WD40/YVTN_repeat-like_dom_sf"/>
</dbReference>
<dbReference type="GO" id="GO:0006283">
    <property type="term" value="P:transcription-coupled nucleotide-excision repair"/>
    <property type="evidence" value="ECO:0007669"/>
    <property type="project" value="InterPro"/>
</dbReference>
<protein>
    <submittedName>
        <fullName evidence="6">WD40-repeat-containing domain protein</fullName>
    </submittedName>
</protein>
<sequence length="489" mass="51661">MNSLLFERSLGNLGPNVFATLQTTTLLRSFAPAPRFCFDGGYRSPGPSEGSSTPLVGDAVEQPFLLWAHQAGVSSLALERFDGRILVSGGSDATIKLWDLEQCSNSSSPHLYRPIASIPRAGDQQASASGHRFGITHLSFYPFDSAAFLSSSYDHTLKLWSTQQARVSGSFNLGAKVYTHAVSPIASHLLVACGTQHPAVRLVDLRSSSAVQSLVSPGQAGGSAGATLATAWSPVHEHVLATGAVDGAVRIWDVRQSSGLVALLDQEDSFGIQGGAELGDRVIRFSARAHAGPVNGLTWTDDGAFIVSAGHDRRIRVWDAATGANTLASFGPTIRNSQLGSLTMFTSPLGLTASQQELLFFPNETEILVMDLHEGSIVTRLRGMGPSVSAIRAQRGGERAVKNQLTSIVWRGAGGGGSSSGAVMGGTNAPGGIYSGHLDGQIRAWLPQLGGLDEEDKDISQEVTVAHAKKRKALDDTFRSLMGKQITFS</sequence>
<evidence type="ECO:0000313" key="7">
    <source>
        <dbReference type="Proteomes" id="UP001285441"/>
    </source>
</evidence>
<keyword evidence="4" id="KW-0234">DNA repair</keyword>
<evidence type="ECO:0000256" key="4">
    <source>
        <dbReference type="ARBA" id="ARBA00023204"/>
    </source>
</evidence>
<dbReference type="EMBL" id="JAULSW010000006">
    <property type="protein sequence ID" value="KAK3378607.1"/>
    <property type="molecule type" value="Genomic_DNA"/>
</dbReference>
<dbReference type="PANTHER" id="PTHR46202">
    <property type="entry name" value="DNA EXCISION REPAIR PROTEIN ERCC-8"/>
    <property type="match status" value="1"/>
</dbReference>
<dbReference type="InterPro" id="IPR042238">
    <property type="entry name" value="Rad28/ERCC8/Ckn1/ATCSA-1"/>
</dbReference>
<dbReference type="InterPro" id="IPR019775">
    <property type="entry name" value="WD40_repeat_CS"/>
</dbReference>
<evidence type="ECO:0000256" key="2">
    <source>
        <dbReference type="ARBA" id="ARBA00022737"/>
    </source>
</evidence>
<comment type="caution">
    <text evidence="6">The sequence shown here is derived from an EMBL/GenBank/DDBJ whole genome shotgun (WGS) entry which is preliminary data.</text>
</comment>
<dbReference type="GO" id="GO:0031464">
    <property type="term" value="C:Cul4A-RING E3 ubiquitin ligase complex"/>
    <property type="evidence" value="ECO:0007669"/>
    <property type="project" value="TreeGrafter"/>
</dbReference>
<evidence type="ECO:0000256" key="5">
    <source>
        <dbReference type="PROSITE-ProRule" id="PRU00221"/>
    </source>
</evidence>
<dbReference type="GO" id="GO:0043161">
    <property type="term" value="P:proteasome-mediated ubiquitin-dependent protein catabolic process"/>
    <property type="evidence" value="ECO:0007669"/>
    <property type="project" value="TreeGrafter"/>
</dbReference>
<keyword evidence="2" id="KW-0677">Repeat</keyword>
<feature type="repeat" description="WD" evidence="5">
    <location>
        <begin position="128"/>
        <end position="170"/>
    </location>
</feature>
<keyword evidence="1 5" id="KW-0853">WD repeat</keyword>
<accession>A0AAE0KLY7</accession>
<gene>
    <name evidence="6" type="ORF">B0H63DRAFT_252352</name>
</gene>
<evidence type="ECO:0000256" key="3">
    <source>
        <dbReference type="ARBA" id="ARBA00022763"/>
    </source>
</evidence>
<keyword evidence="7" id="KW-1185">Reference proteome</keyword>
<organism evidence="6 7">
    <name type="scientific">Podospora didyma</name>
    <dbReference type="NCBI Taxonomy" id="330526"/>
    <lineage>
        <taxon>Eukaryota</taxon>
        <taxon>Fungi</taxon>
        <taxon>Dikarya</taxon>
        <taxon>Ascomycota</taxon>
        <taxon>Pezizomycotina</taxon>
        <taxon>Sordariomycetes</taxon>
        <taxon>Sordariomycetidae</taxon>
        <taxon>Sordariales</taxon>
        <taxon>Podosporaceae</taxon>
        <taxon>Podospora</taxon>
    </lineage>
</organism>
<reference evidence="6" key="1">
    <citation type="journal article" date="2023" name="Mol. Phylogenet. Evol.">
        <title>Genome-scale phylogeny and comparative genomics of the fungal order Sordariales.</title>
        <authorList>
            <person name="Hensen N."/>
            <person name="Bonometti L."/>
            <person name="Westerberg I."/>
            <person name="Brannstrom I.O."/>
            <person name="Guillou S."/>
            <person name="Cros-Aarteil S."/>
            <person name="Calhoun S."/>
            <person name="Haridas S."/>
            <person name="Kuo A."/>
            <person name="Mondo S."/>
            <person name="Pangilinan J."/>
            <person name="Riley R."/>
            <person name="LaButti K."/>
            <person name="Andreopoulos B."/>
            <person name="Lipzen A."/>
            <person name="Chen C."/>
            <person name="Yan M."/>
            <person name="Daum C."/>
            <person name="Ng V."/>
            <person name="Clum A."/>
            <person name="Steindorff A."/>
            <person name="Ohm R.A."/>
            <person name="Martin F."/>
            <person name="Silar P."/>
            <person name="Natvig D.O."/>
            <person name="Lalanne C."/>
            <person name="Gautier V."/>
            <person name="Ament-Velasquez S.L."/>
            <person name="Kruys A."/>
            <person name="Hutchinson M.I."/>
            <person name="Powell A.J."/>
            <person name="Barry K."/>
            <person name="Miller A.N."/>
            <person name="Grigoriev I.V."/>
            <person name="Debuchy R."/>
            <person name="Gladieux P."/>
            <person name="Hiltunen Thoren M."/>
            <person name="Johannesson H."/>
        </authorList>
    </citation>
    <scope>NUCLEOTIDE SEQUENCE</scope>
    <source>
        <strain evidence="6">CBS 232.78</strain>
    </source>
</reference>
<feature type="repeat" description="WD" evidence="5">
    <location>
        <begin position="287"/>
        <end position="328"/>
    </location>
</feature>
<dbReference type="PROSITE" id="PS50082">
    <property type="entry name" value="WD_REPEATS_2"/>
    <property type="match status" value="4"/>
</dbReference>
<evidence type="ECO:0000313" key="6">
    <source>
        <dbReference type="EMBL" id="KAK3378607.1"/>
    </source>
</evidence>
<dbReference type="AlphaFoldDB" id="A0AAE0KLY7"/>
<dbReference type="Proteomes" id="UP001285441">
    <property type="component" value="Unassembled WGS sequence"/>
</dbReference>
<dbReference type="PROSITE" id="PS50294">
    <property type="entry name" value="WD_REPEATS_REGION"/>
    <property type="match status" value="2"/>
</dbReference>
<name>A0AAE0KLY7_9PEZI</name>
<dbReference type="GO" id="GO:0000209">
    <property type="term" value="P:protein polyubiquitination"/>
    <property type="evidence" value="ECO:0007669"/>
    <property type="project" value="TreeGrafter"/>
</dbReference>
<evidence type="ECO:0000256" key="1">
    <source>
        <dbReference type="ARBA" id="ARBA00022574"/>
    </source>
</evidence>
<feature type="repeat" description="WD" evidence="5">
    <location>
        <begin position="66"/>
        <end position="108"/>
    </location>
</feature>
<dbReference type="PROSITE" id="PS00678">
    <property type="entry name" value="WD_REPEATS_1"/>
    <property type="match status" value="3"/>
</dbReference>
<dbReference type="InterPro" id="IPR036322">
    <property type="entry name" value="WD40_repeat_dom_sf"/>
</dbReference>
<dbReference type="PANTHER" id="PTHR46202:SF1">
    <property type="entry name" value="DNA EXCISION REPAIR PROTEIN ERCC-8"/>
    <property type="match status" value="1"/>
</dbReference>
<proteinExistence type="predicted"/>
<dbReference type="GO" id="GO:0000109">
    <property type="term" value="C:nucleotide-excision repair complex"/>
    <property type="evidence" value="ECO:0007669"/>
    <property type="project" value="TreeGrafter"/>
</dbReference>
<dbReference type="SUPFAM" id="SSF50978">
    <property type="entry name" value="WD40 repeat-like"/>
    <property type="match status" value="1"/>
</dbReference>
<dbReference type="SMART" id="SM00320">
    <property type="entry name" value="WD40"/>
    <property type="match status" value="5"/>
</dbReference>
<dbReference type="Pfam" id="PF00400">
    <property type="entry name" value="WD40"/>
    <property type="match status" value="4"/>
</dbReference>
<dbReference type="InterPro" id="IPR001680">
    <property type="entry name" value="WD40_rpt"/>
</dbReference>
<dbReference type="InterPro" id="IPR020472">
    <property type="entry name" value="WD40_PAC1"/>
</dbReference>
<dbReference type="PRINTS" id="PR00320">
    <property type="entry name" value="GPROTEINBRPT"/>
</dbReference>